<dbReference type="EMBL" id="BK032666">
    <property type="protein sequence ID" value="DAF53919.1"/>
    <property type="molecule type" value="Genomic_DNA"/>
</dbReference>
<sequence>MTLIELLKITNDSTPVVVRTRMYGLTGFPLSIIESGKNELLFRNVMQLETQENFLLVIYLKE</sequence>
<accession>A0A8S5ST99</accession>
<name>A0A8S5ST99_9CAUD</name>
<evidence type="ECO:0000313" key="1">
    <source>
        <dbReference type="EMBL" id="DAF53919.1"/>
    </source>
</evidence>
<organism evidence="1">
    <name type="scientific">Myoviridae sp. ct2Qy24</name>
    <dbReference type="NCBI Taxonomy" id="2827656"/>
    <lineage>
        <taxon>Viruses</taxon>
        <taxon>Duplodnaviria</taxon>
        <taxon>Heunggongvirae</taxon>
        <taxon>Uroviricota</taxon>
        <taxon>Caudoviricetes</taxon>
    </lineage>
</organism>
<reference evidence="1" key="1">
    <citation type="journal article" date="2021" name="Proc. Natl. Acad. Sci. U.S.A.">
        <title>A Catalog of Tens of Thousands of Viruses from Human Metagenomes Reveals Hidden Associations with Chronic Diseases.</title>
        <authorList>
            <person name="Tisza M.J."/>
            <person name="Buck C.B."/>
        </authorList>
    </citation>
    <scope>NUCLEOTIDE SEQUENCE</scope>
    <source>
        <strain evidence="1">Ct2Qy24</strain>
    </source>
</reference>
<proteinExistence type="predicted"/>
<protein>
    <submittedName>
        <fullName evidence="1">Uncharacterized protein</fullName>
    </submittedName>
</protein>